<keyword evidence="10" id="KW-1185">Reference proteome</keyword>
<dbReference type="PROSITE" id="PS51257">
    <property type="entry name" value="PROKAR_LIPOPROTEIN"/>
    <property type="match status" value="1"/>
</dbReference>
<keyword evidence="7" id="KW-0624">Polysaccharide degradation</keyword>
<dbReference type="KEGG" id="scl:sce3034"/>
<evidence type="ECO:0000256" key="3">
    <source>
        <dbReference type="ARBA" id="ARBA00012601"/>
    </source>
</evidence>
<reference evidence="9 10" key="1">
    <citation type="journal article" date="2007" name="Nat. Biotechnol.">
        <title>Complete genome sequence of the myxobacterium Sorangium cellulosum.</title>
        <authorList>
            <person name="Schneiker S."/>
            <person name="Perlova O."/>
            <person name="Kaiser O."/>
            <person name="Gerth K."/>
            <person name="Alici A."/>
            <person name="Altmeyer M.O."/>
            <person name="Bartels D."/>
            <person name="Bekel T."/>
            <person name="Beyer S."/>
            <person name="Bode E."/>
            <person name="Bode H.B."/>
            <person name="Bolten C.J."/>
            <person name="Choudhuri J.V."/>
            <person name="Doss S."/>
            <person name="Elnakady Y.A."/>
            <person name="Frank B."/>
            <person name="Gaigalat L."/>
            <person name="Goesmann A."/>
            <person name="Groeger C."/>
            <person name="Gross F."/>
            <person name="Jelsbak L."/>
            <person name="Jelsbak L."/>
            <person name="Kalinowski J."/>
            <person name="Kegler C."/>
            <person name="Knauber T."/>
            <person name="Konietzny S."/>
            <person name="Kopp M."/>
            <person name="Krause L."/>
            <person name="Krug D."/>
            <person name="Linke B."/>
            <person name="Mahmud T."/>
            <person name="Martinez-Arias R."/>
            <person name="McHardy A.C."/>
            <person name="Merai M."/>
            <person name="Meyer F."/>
            <person name="Mormann S."/>
            <person name="Munoz-Dorado J."/>
            <person name="Perez J."/>
            <person name="Pradella S."/>
            <person name="Rachid S."/>
            <person name="Raddatz G."/>
            <person name="Rosenau F."/>
            <person name="Rueckert C."/>
            <person name="Sasse F."/>
            <person name="Scharfe M."/>
            <person name="Schuster S.C."/>
            <person name="Suen G."/>
            <person name="Treuner-Lange A."/>
            <person name="Velicer G.J."/>
            <person name="Vorholter F.-J."/>
            <person name="Weissman K.J."/>
            <person name="Welch R.D."/>
            <person name="Wenzel S.C."/>
            <person name="Whitworth D.E."/>
            <person name="Wilhelm S."/>
            <person name="Wittmann C."/>
            <person name="Bloecker H."/>
            <person name="Puehler A."/>
            <person name="Mueller R."/>
        </authorList>
    </citation>
    <scope>NUCLEOTIDE SEQUENCE [LARGE SCALE GENOMIC DNA]</scope>
    <source>
        <strain evidence="10">So ce56</strain>
    </source>
</reference>
<evidence type="ECO:0000256" key="7">
    <source>
        <dbReference type="ARBA" id="ARBA00023326"/>
    </source>
</evidence>
<dbReference type="EC" id="3.2.1.4" evidence="3"/>
<keyword evidence="4 9" id="KW-0378">Hydrolase</keyword>
<gene>
    <name evidence="9" type="primary">xynA1</name>
    <name evidence="9" type="ordered locus">sce3034</name>
</gene>
<evidence type="ECO:0000256" key="5">
    <source>
        <dbReference type="ARBA" id="ARBA00023001"/>
    </source>
</evidence>
<dbReference type="OrthoDB" id="5492581at2"/>
<evidence type="ECO:0000313" key="9">
    <source>
        <dbReference type="EMBL" id="CAN93193.1"/>
    </source>
</evidence>
<feature type="compositionally biased region" description="Gly residues" evidence="8">
    <location>
        <begin position="26"/>
        <end position="66"/>
    </location>
</feature>
<protein>
    <recommendedName>
        <fullName evidence="3">cellulase</fullName>
        <ecNumber evidence="3">3.2.1.4</ecNumber>
    </recommendedName>
</protein>
<comment type="similarity">
    <text evidence="2">Belongs to the glycosyl hydrolase 8 (cellulase D) family.</text>
</comment>
<evidence type="ECO:0000256" key="2">
    <source>
        <dbReference type="ARBA" id="ARBA00009209"/>
    </source>
</evidence>
<dbReference type="AlphaFoldDB" id="A9GFS5"/>
<dbReference type="eggNOG" id="COG3405">
    <property type="taxonomic scope" value="Bacteria"/>
</dbReference>
<dbReference type="STRING" id="448385.sce3034"/>
<dbReference type="Proteomes" id="UP000002139">
    <property type="component" value="Chromosome"/>
</dbReference>
<keyword evidence="6 9" id="KW-0326">Glycosidase</keyword>
<dbReference type="GO" id="GO:0008810">
    <property type="term" value="F:cellulase activity"/>
    <property type="evidence" value="ECO:0007669"/>
    <property type="project" value="UniProtKB-EC"/>
</dbReference>
<dbReference type="InterPro" id="IPR002037">
    <property type="entry name" value="Glyco_hydro_8"/>
</dbReference>
<comment type="catalytic activity">
    <reaction evidence="1">
        <text>Endohydrolysis of (1-&gt;4)-beta-D-glucosidic linkages in cellulose, lichenin and cereal beta-D-glucans.</text>
        <dbReference type="EC" id="3.2.1.4"/>
    </reaction>
</comment>
<dbReference type="InterPro" id="IPR012341">
    <property type="entry name" value="6hp_glycosidase-like_sf"/>
</dbReference>
<accession>A9GFS5</accession>
<evidence type="ECO:0000256" key="6">
    <source>
        <dbReference type="ARBA" id="ARBA00023295"/>
    </source>
</evidence>
<feature type="region of interest" description="Disordered" evidence="8">
    <location>
        <begin position="25"/>
        <end position="66"/>
    </location>
</feature>
<dbReference type="SMR" id="A9GFS5"/>
<evidence type="ECO:0000256" key="1">
    <source>
        <dbReference type="ARBA" id="ARBA00000966"/>
    </source>
</evidence>
<keyword evidence="7" id="KW-0119">Carbohydrate metabolism</keyword>
<evidence type="ECO:0000256" key="4">
    <source>
        <dbReference type="ARBA" id="ARBA00022801"/>
    </source>
</evidence>
<dbReference type="GO" id="GO:0030245">
    <property type="term" value="P:cellulose catabolic process"/>
    <property type="evidence" value="ECO:0007669"/>
    <property type="project" value="UniProtKB-KW"/>
</dbReference>
<keyword evidence="5" id="KW-0136">Cellulose degradation</keyword>
<dbReference type="Gene3D" id="1.50.10.10">
    <property type="match status" value="1"/>
</dbReference>
<organism evidence="9 10">
    <name type="scientific">Sorangium cellulosum (strain So ce56)</name>
    <name type="common">Polyangium cellulosum (strain So ce56)</name>
    <dbReference type="NCBI Taxonomy" id="448385"/>
    <lineage>
        <taxon>Bacteria</taxon>
        <taxon>Pseudomonadati</taxon>
        <taxon>Myxococcota</taxon>
        <taxon>Polyangia</taxon>
        <taxon>Polyangiales</taxon>
        <taxon>Polyangiaceae</taxon>
        <taxon>Sorangium</taxon>
    </lineage>
</organism>
<dbReference type="CAZy" id="GH8">
    <property type="family name" value="Glycoside Hydrolase Family 8"/>
</dbReference>
<dbReference type="SUPFAM" id="SSF48208">
    <property type="entry name" value="Six-hairpin glycosidases"/>
    <property type="match status" value="1"/>
</dbReference>
<evidence type="ECO:0000313" key="10">
    <source>
        <dbReference type="Proteomes" id="UP000002139"/>
    </source>
</evidence>
<dbReference type="InterPro" id="IPR008928">
    <property type="entry name" value="6-hairpin_glycosidase_sf"/>
</dbReference>
<dbReference type="BioCyc" id="SCEL448385:SCE_RS15570-MONOMER"/>
<dbReference type="PRINTS" id="PR00735">
    <property type="entry name" value="GLHYDRLASE8"/>
</dbReference>
<sequence>MNRNSLRFLSVGLLLAAVACGDDDGGSGGAGSVSSGTGGAGGTGGSADGGGGGGDGGGGASTPGGSGAVDTGVYRNLFVENGRTQDEVNAKITAAWDHLFKGDPAQEAVYFEQEENDNGPLAQIRDIASEDVRSEGMSYGMMIAVQTDHQAEFDALWNWAKTYMFHADETHPAYGYFSWQMNFDGTPLDEMPAPDGEEYFATALYFASGRWGNGEGIYNYRAEADRLLDLMKNRPEITGESFGNGETRTTTGSTLFNTENHQIRFTPDTGNFETNGDHTDPSYHLPAFYEIWAKYGPEADRAFWSEAAEVSRGYFHLAAHPETGLTPDYANFDGTPKAASWKPESVDFRFDAWRTAMNWSVDWAWWAKDERQQELSDRIQAFFEAQGAEYGNQFTLDGEALSADHSSGLVAMNAAASLAAKDPRSADFVQALWDLDPPSGQYRYYDGMLYFMALLHVGGQFQAYAPQ</sequence>
<dbReference type="Pfam" id="PF01270">
    <property type="entry name" value="Glyco_hydro_8"/>
    <property type="match status" value="1"/>
</dbReference>
<dbReference type="HOGENOM" id="CLU_037722_0_0_7"/>
<proteinExistence type="inferred from homology"/>
<evidence type="ECO:0000256" key="8">
    <source>
        <dbReference type="SAM" id="MobiDB-lite"/>
    </source>
</evidence>
<dbReference type="EMBL" id="AM746676">
    <property type="protein sequence ID" value="CAN93193.1"/>
    <property type="molecule type" value="Genomic_DNA"/>
</dbReference>
<name>A9GFS5_SORC5</name>
<dbReference type="RefSeq" id="WP_012235665.1">
    <property type="nucleotide sequence ID" value="NC_010162.1"/>
</dbReference>